<gene>
    <name evidence="8" type="ORF">U0070_024939</name>
</gene>
<keyword evidence="3 7" id="KW-0812">Transmembrane</keyword>
<keyword evidence="4 7" id="KW-1133">Transmembrane helix</keyword>
<feature type="region of interest" description="Disordered" evidence="6">
    <location>
        <begin position="206"/>
        <end position="246"/>
    </location>
</feature>
<feature type="compositionally biased region" description="Basic and acidic residues" evidence="6">
    <location>
        <begin position="209"/>
        <end position="222"/>
    </location>
</feature>
<dbReference type="Proteomes" id="UP001488838">
    <property type="component" value="Unassembled WGS sequence"/>
</dbReference>
<feature type="transmembrane region" description="Helical" evidence="7">
    <location>
        <begin position="6"/>
        <end position="32"/>
    </location>
</feature>
<feature type="compositionally biased region" description="Polar residues" evidence="6">
    <location>
        <begin position="230"/>
        <end position="240"/>
    </location>
</feature>
<dbReference type="PANTHER" id="PTHR16932">
    <property type="entry name" value="INTERFERON ALPHA-INDUCIBLE PROTEIN 27"/>
    <property type="match status" value="1"/>
</dbReference>
<evidence type="ECO:0000256" key="1">
    <source>
        <dbReference type="ARBA" id="ARBA00004141"/>
    </source>
</evidence>
<evidence type="ECO:0000256" key="2">
    <source>
        <dbReference type="ARBA" id="ARBA00007262"/>
    </source>
</evidence>
<evidence type="ECO:0000313" key="9">
    <source>
        <dbReference type="Proteomes" id="UP001488838"/>
    </source>
</evidence>
<evidence type="ECO:0000256" key="5">
    <source>
        <dbReference type="ARBA" id="ARBA00023136"/>
    </source>
</evidence>
<dbReference type="AlphaFoldDB" id="A0AAW0ISH9"/>
<comment type="caution">
    <text evidence="8">The sequence shown here is derived from an EMBL/GenBank/DDBJ whole genome shotgun (WGS) entry which is preliminary data.</text>
</comment>
<evidence type="ECO:0000256" key="6">
    <source>
        <dbReference type="SAM" id="MobiDB-lite"/>
    </source>
</evidence>
<dbReference type="GO" id="GO:0031966">
    <property type="term" value="C:mitochondrial membrane"/>
    <property type="evidence" value="ECO:0007669"/>
    <property type="project" value="TreeGrafter"/>
</dbReference>
<comment type="similarity">
    <text evidence="2">Belongs to the IFI6/IFI27 family.</text>
</comment>
<sequence length="259" mass="24512">MLEAVTAAIGGAVAVAAAPVVLTAMGFTGMGIAAASIAAKMMSAAAIANGGGVAAGSLVATLQSVGLTLLAQTALGSGTSVFGSALGALKAGSILSGGPAYVLAVCPTGAKAAIAVLGGAMTVAAVPPVLGAVGFTGTGIAASSLAAKMMSLSAIANGGGVAAGSLVATLQSVGAAGLSMSSKVLLGSAGSALVASVMGISQSSSSSLLREEDMKGEGTEADKEAEETPPSISNPESDPLTSGKDLSSWDVQDLLFWIV</sequence>
<evidence type="ECO:0000256" key="7">
    <source>
        <dbReference type="SAM" id="Phobius"/>
    </source>
</evidence>
<dbReference type="Pfam" id="PF06140">
    <property type="entry name" value="Ifi-6-16"/>
    <property type="match status" value="2"/>
</dbReference>
<organism evidence="8 9">
    <name type="scientific">Myodes glareolus</name>
    <name type="common">Bank vole</name>
    <name type="synonym">Clethrionomys glareolus</name>
    <dbReference type="NCBI Taxonomy" id="447135"/>
    <lineage>
        <taxon>Eukaryota</taxon>
        <taxon>Metazoa</taxon>
        <taxon>Chordata</taxon>
        <taxon>Craniata</taxon>
        <taxon>Vertebrata</taxon>
        <taxon>Euteleostomi</taxon>
        <taxon>Mammalia</taxon>
        <taxon>Eutheria</taxon>
        <taxon>Euarchontoglires</taxon>
        <taxon>Glires</taxon>
        <taxon>Rodentia</taxon>
        <taxon>Myomorpha</taxon>
        <taxon>Muroidea</taxon>
        <taxon>Cricetidae</taxon>
        <taxon>Arvicolinae</taxon>
        <taxon>Myodes</taxon>
    </lineage>
</organism>
<evidence type="ECO:0000313" key="8">
    <source>
        <dbReference type="EMBL" id="KAK7817465.1"/>
    </source>
</evidence>
<proteinExistence type="inferred from homology"/>
<name>A0AAW0ISH9_MYOGA</name>
<keyword evidence="5 7" id="KW-0472">Membrane</keyword>
<comment type="subcellular location">
    <subcellularLocation>
        <location evidence="1">Membrane</location>
        <topology evidence="1">Multi-pass membrane protein</topology>
    </subcellularLocation>
</comment>
<dbReference type="PANTHER" id="PTHR16932:SF30">
    <property type="entry name" value="INTERFERON, ALPHA-INDUCIBLE PROTEIN 27"/>
    <property type="match status" value="1"/>
</dbReference>
<feature type="transmembrane region" description="Helical" evidence="7">
    <location>
        <begin position="44"/>
        <end position="63"/>
    </location>
</feature>
<dbReference type="EMBL" id="JBBHLL010000095">
    <property type="protein sequence ID" value="KAK7817465.1"/>
    <property type="molecule type" value="Genomic_DNA"/>
</dbReference>
<reference evidence="8 9" key="1">
    <citation type="journal article" date="2023" name="bioRxiv">
        <title>Conserved and derived expression patterns and positive selection on dental genes reveal complex evolutionary context of ever-growing rodent molars.</title>
        <authorList>
            <person name="Calamari Z.T."/>
            <person name="Song A."/>
            <person name="Cohen E."/>
            <person name="Akter M."/>
            <person name="Roy R.D."/>
            <person name="Hallikas O."/>
            <person name="Christensen M.M."/>
            <person name="Li P."/>
            <person name="Marangoni P."/>
            <person name="Jernvall J."/>
            <person name="Klein O.D."/>
        </authorList>
    </citation>
    <scope>NUCLEOTIDE SEQUENCE [LARGE SCALE GENOMIC DNA]</scope>
    <source>
        <strain evidence="8">V071</strain>
    </source>
</reference>
<dbReference type="InterPro" id="IPR038213">
    <property type="entry name" value="IFI6/IFI27-like_sf"/>
</dbReference>
<dbReference type="GO" id="GO:0097193">
    <property type="term" value="P:intrinsic apoptotic signaling pathway"/>
    <property type="evidence" value="ECO:0007669"/>
    <property type="project" value="TreeGrafter"/>
</dbReference>
<evidence type="ECO:0000256" key="4">
    <source>
        <dbReference type="ARBA" id="ARBA00022989"/>
    </source>
</evidence>
<dbReference type="GO" id="GO:0001836">
    <property type="term" value="P:release of cytochrome c from mitochondria"/>
    <property type="evidence" value="ECO:0007669"/>
    <property type="project" value="TreeGrafter"/>
</dbReference>
<keyword evidence="9" id="KW-1185">Reference proteome</keyword>
<accession>A0AAW0ISH9</accession>
<dbReference type="InterPro" id="IPR009311">
    <property type="entry name" value="IFI6/IFI27-like"/>
</dbReference>
<dbReference type="Gene3D" id="6.10.110.10">
    <property type="match status" value="2"/>
</dbReference>
<feature type="transmembrane region" description="Helical" evidence="7">
    <location>
        <begin position="154"/>
        <end position="178"/>
    </location>
</feature>
<protein>
    <submittedName>
        <fullName evidence="8">Uncharacterized protein</fullName>
    </submittedName>
</protein>
<evidence type="ECO:0000256" key="3">
    <source>
        <dbReference type="ARBA" id="ARBA00022692"/>
    </source>
</evidence>